<dbReference type="SUPFAM" id="SSF47384">
    <property type="entry name" value="Homodimeric domain of signal transducing histidine kinase"/>
    <property type="match status" value="1"/>
</dbReference>
<evidence type="ECO:0000256" key="1">
    <source>
        <dbReference type="ARBA" id="ARBA00000085"/>
    </source>
</evidence>
<name>A0A4R0X4W2_9BURK</name>
<dbReference type="EC" id="2.7.13.3" evidence="2"/>
<comment type="catalytic activity">
    <reaction evidence="1">
        <text>ATP + protein L-histidine = ADP + protein N-phospho-L-histidine.</text>
        <dbReference type="EC" id="2.7.13.3"/>
    </reaction>
</comment>
<dbReference type="EMBL" id="MWML01000410">
    <property type="protein sequence ID" value="TCG03425.1"/>
    <property type="molecule type" value="Genomic_DNA"/>
</dbReference>
<dbReference type="GO" id="GO:0000155">
    <property type="term" value="F:phosphorelay sensor kinase activity"/>
    <property type="evidence" value="ECO:0007669"/>
    <property type="project" value="InterPro"/>
</dbReference>
<dbReference type="InterPro" id="IPR003661">
    <property type="entry name" value="HisK_dim/P_dom"/>
</dbReference>
<reference evidence="3 4" key="1">
    <citation type="submission" date="2017-02" db="EMBL/GenBank/DDBJ databases">
        <title>Paraburkholderia sophoroidis sp. nov. and Paraburkholderia steynii sp. nov. rhizobial symbionts of the fynbos legume Hypocalyptus sophoroides.</title>
        <authorList>
            <person name="Steenkamp E.T."/>
            <person name="Beukes C.W."/>
            <person name="Van Zyl E."/>
            <person name="Avontuur J."/>
            <person name="Chan W.Y."/>
            <person name="Hassen A."/>
            <person name="Palmer M."/>
            <person name="Mthombeni L."/>
            <person name="Phalane F."/>
            <person name="Sereme K."/>
            <person name="Venter S.N."/>
        </authorList>
    </citation>
    <scope>NUCLEOTIDE SEQUENCE [LARGE SCALE GENOMIC DNA]</scope>
    <source>
        <strain evidence="3 4">HC1.1ba</strain>
    </source>
</reference>
<feature type="non-terminal residue" evidence="3">
    <location>
        <position position="78"/>
    </location>
</feature>
<evidence type="ECO:0000313" key="4">
    <source>
        <dbReference type="Proteomes" id="UP000294200"/>
    </source>
</evidence>
<dbReference type="Proteomes" id="UP000294200">
    <property type="component" value="Unassembled WGS sequence"/>
</dbReference>
<evidence type="ECO:0000313" key="3">
    <source>
        <dbReference type="EMBL" id="TCG03425.1"/>
    </source>
</evidence>
<dbReference type="CDD" id="cd00082">
    <property type="entry name" value="HisKA"/>
    <property type="match status" value="1"/>
</dbReference>
<comment type="caution">
    <text evidence="3">The sequence shown here is derived from an EMBL/GenBank/DDBJ whole genome shotgun (WGS) entry which is preliminary data.</text>
</comment>
<dbReference type="InterPro" id="IPR036097">
    <property type="entry name" value="HisK_dim/P_sf"/>
</dbReference>
<proteinExistence type="predicted"/>
<keyword evidence="4" id="KW-1185">Reference proteome</keyword>
<dbReference type="AlphaFoldDB" id="A0A4R0X4W2"/>
<protein>
    <recommendedName>
        <fullName evidence="2">histidine kinase</fullName>
        <ecNumber evidence="2">2.7.13.3</ecNumber>
    </recommendedName>
</protein>
<accession>A0A4R0X4W2</accession>
<gene>
    <name evidence="3" type="ORF">BZM27_48575</name>
</gene>
<organism evidence="3 4">
    <name type="scientific">Paraburkholderia steynii</name>
    <dbReference type="NCBI Taxonomy" id="1245441"/>
    <lineage>
        <taxon>Bacteria</taxon>
        <taxon>Pseudomonadati</taxon>
        <taxon>Pseudomonadota</taxon>
        <taxon>Betaproteobacteria</taxon>
        <taxon>Burkholderiales</taxon>
        <taxon>Burkholderiaceae</taxon>
        <taxon>Paraburkholderia</taxon>
    </lineage>
</organism>
<evidence type="ECO:0000256" key="2">
    <source>
        <dbReference type="ARBA" id="ARBA00012438"/>
    </source>
</evidence>
<sequence>MFDWYTAQLVGYCFMAWFICNDQKRSCVNEVVLEEARSQAEAATAEKNQFIAAISHDLRQPLTTLGLKLNYLGRNVES</sequence>
<dbReference type="Gene3D" id="1.10.287.130">
    <property type="match status" value="1"/>
</dbReference>